<dbReference type="Pfam" id="PF20652">
    <property type="entry name" value="Sec8_C"/>
    <property type="match status" value="2"/>
</dbReference>
<feature type="domain" description="Exocyst complex component Sec8 middle helical bundle" evidence="7">
    <location>
        <begin position="388"/>
        <end position="521"/>
    </location>
</feature>
<evidence type="ECO:0000256" key="5">
    <source>
        <dbReference type="SAM" id="MobiDB-lite"/>
    </source>
</evidence>
<dbReference type="GO" id="GO:0006904">
    <property type="term" value="P:vesicle docking involved in exocytosis"/>
    <property type="evidence" value="ECO:0007669"/>
    <property type="project" value="InterPro"/>
</dbReference>
<dbReference type="STRING" id="663331.D4AS68"/>
<evidence type="ECO:0000256" key="4">
    <source>
        <dbReference type="RuleBase" id="RU367079"/>
    </source>
</evidence>
<dbReference type="GO" id="GO:0015031">
    <property type="term" value="P:protein transport"/>
    <property type="evidence" value="ECO:0007669"/>
    <property type="project" value="UniProtKB-KW"/>
</dbReference>
<dbReference type="KEGG" id="abe:ARB_07083"/>
<gene>
    <name evidence="8" type="ORF">ARB_07083</name>
</gene>
<feature type="domain" description="Exocyst complex component Sec8 N-terminal" evidence="6">
    <location>
        <begin position="138"/>
        <end position="277"/>
    </location>
</feature>
<dbReference type="eggNOG" id="KOG3691">
    <property type="taxonomic scope" value="Eukaryota"/>
</dbReference>
<dbReference type="Pfam" id="PF04048">
    <property type="entry name" value="Sec8_N"/>
    <property type="match status" value="1"/>
</dbReference>
<dbReference type="InterPro" id="IPR039682">
    <property type="entry name" value="Sec8/EXOC4"/>
</dbReference>
<evidence type="ECO:0000259" key="7">
    <source>
        <dbReference type="Pfam" id="PF20652"/>
    </source>
</evidence>
<feature type="domain" description="Exocyst complex component Sec8 middle helical bundle" evidence="7">
    <location>
        <begin position="533"/>
        <end position="653"/>
    </location>
</feature>
<name>D4AS68_ARTBC</name>
<sequence length="1200" mass="134007">MNSGNPTPRNDYFTTSRNPRRDYDYDYDYDYGASNNGSMNSPAGYGRGREGRGGGYGGGTYLESPSPGDSMEQLSPQISVRSRGRDIDDGPSWGGRKDEGRFRGSERQRREENARQRSASRSGRSGGSGREIKGGEEIDGVVQAIEDEWDFMADSECIPVQVGLQLMDTSTLGRADREPEFLQIHQRIQHALRSVVNEHHHGFNSLLGTYHNIQGSLQSSQHQIRTLKAALLEAKASLLTMKPELKEQAMASQSYDEILQLFELIEHAQSLPEKLEARMSDKKFIAAVDILKEGTALLQRPELAGIGSLGDLRTYFSNQETSLTDILVEELHDHLYLKSPYCCDRWKPSSDRDGASASASGTSWEKPFYQYLSSLDATTHFVEDISRNPETDTFYYIHLLLEALHKMGNLDVVVDRIEQRLPVELYSVVDKTGAEVNNSHPNFQKDTRKPGPGAVADSASERRHLLSEFLWNLYAKFETIAEGHRLLYEVISGIVKRDKLANEVHLTSSFQELWKLYQSEVCTPYIKSAVVILMSTQMRSLLHDYLSTDGAESFRATTRATDNGYTHSSVKRDKTKKLFKMSEVDQAASDLKAEQDELAEILRASVPGLVPKSRQMFSTSDNNSSNQQNSGTGHKLLIEPSVFNISLLLPPALSFIHRLKEIVPPSSDIAVGALTSFLDEFLINVFQPQLDEAVSELCAINFISMDAYTEDPQWALHSPRPIFRGTINFMNLIKTFSRMLDSIPHDQAFTQLIIDQIITYYEKCCGWYKGKCDNSPSVSAIGSNEARTALMTRISPNHPGGVALKTSAAFAESQDIREVGRKLWECSASEKQSLINREIELLLSATNETSLKGYDMVADPKIVGSLSLLYNSMNWLSSNLSKLRHITPHQTDSSHIQSRQVAPTRRWTLEAAMRPKRGDLERPLRLPMTKESVVGFDGAVTSIQNLAFTAIFTLHLDIRCGSIYMISRALKGKNDGQPQEPNRNSSTENNWSYILTVEPTSASPIVLELNNDLISFGARMSNYLGPNECRYITSCLSRLIDRALVSSTRFIGAMNSYGALRLQLDVLVLQQNLKNIIVVSPSPVSSKSSLSLDKDVAASMPEVVALPQSAKFLDWFLEGPGKTLRNAKEERDMFKEMGSQVLTEGNGEPFTFDELRVLIELCYSAALKGPQGPEAREEFMAAKRGLDDSLLRLSEVMWDA</sequence>
<comment type="similarity">
    <text evidence="4">Belongs to the SEC8 family.</text>
</comment>
<comment type="caution">
    <text evidence="8">The sequence shown here is derived from an EMBL/GenBank/DDBJ whole genome shotgun (WGS) entry which is preliminary data.</text>
</comment>
<reference evidence="9" key="1">
    <citation type="journal article" date="2011" name="Genome Biol.">
        <title>Comparative and functional genomics provide insights into the pathogenicity of dermatophytic fungi.</title>
        <authorList>
            <person name="Burmester A."/>
            <person name="Shelest E."/>
            <person name="Gloeckner G."/>
            <person name="Heddergott C."/>
            <person name="Schindler S."/>
            <person name="Staib P."/>
            <person name="Heidel A."/>
            <person name="Felder M."/>
            <person name="Petzold A."/>
            <person name="Szafranski K."/>
            <person name="Feuermann M."/>
            <person name="Pedruzzi I."/>
            <person name="Priebe S."/>
            <person name="Groth M."/>
            <person name="Winkler R."/>
            <person name="Li W."/>
            <person name="Kniemeyer O."/>
            <person name="Schroeckh V."/>
            <person name="Hertweck C."/>
            <person name="Hube B."/>
            <person name="White T.C."/>
            <person name="Platzer M."/>
            <person name="Guthke R."/>
            <person name="Heitman J."/>
            <person name="Woestemeyer J."/>
            <person name="Zipfel P.F."/>
            <person name="Monod M."/>
            <person name="Brakhage A.A."/>
        </authorList>
    </citation>
    <scope>NUCLEOTIDE SEQUENCE [LARGE SCALE GENOMIC DNA]</scope>
    <source>
        <strain evidence="9">ATCC MYA-4681 / CBS 112371</strain>
    </source>
</reference>
<proteinExistence type="inferred from homology"/>
<dbReference type="GO" id="GO:0000145">
    <property type="term" value="C:exocyst"/>
    <property type="evidence" value="ECO:0007669"/>
    <property type="project" value="UniProtKB-UniRule"/>
</dbReference>
<feature type="region of interest" description="Disordered" evidence="5">
    <location>
        <begin position="1"/>
        <end position="138"/>
    </location>
</feature>
<feature type="compositionally biased region" description="Polar residues" evidence="5">
    <location>
        <begin position="1"/>
        <end position="17"/>
    </location>
</feature>
<evidence type="ECO:0000313" key="9">
    <source>
        <dbReference type="Proteomes" id="UP000008866"/>
    </source>
</evidence>
<keyword evidence="2 4" id="KW-0268">Exocytosis</keyword>
<comment type="function">
    <text evidence="4">Component of the exocyst complex involved in the docking of exocytic vesicles with fusion sites on the plasma membrane.</text>
</comment>
<dbReference type="InterPro" id="IPR048630">
    <property type="entry name" value="Sec8_M"/>
</dbReference>
<dbReference type="GO" id="GO:0006893">
    <property type="term" value="P:Golgi to plasma membrane transport"/>
    <property type="evidence" value="ECO:0007669"/>
    <property type="project" value="TreeGrafter"/>
</dbReference>
<protein>
    <recommendedName>
        <fullName evidence="4">Exocyst complex component Sec8</fullName>
    </recommendedName>
</protein>
<dbReference type="PANTHER" id="PTHR14146">
    <property type="entry name" value="EXOCYST COMPLEX COMPONENT 4"/>
    <property type="match status" value="1"/>
</dbReference>
<feature type="compositionally biased region" description="Basic and acidic residues" evidence="5">
    <location>
        <begin position="95"/>
        <end position="115"/>
    </location>
</feature>
<dbReference type="EMBL" id="ABSU01000007">
    <property type="protein sequence ID" value="EFE34132.1"/>
    <property type="molecule type" value="Genomic_DNA"/>
</dbReference>
<dbReference type="Proteomes" id="UP000008866">
    <property type="component" value="Unassembled WGS sequence"/>
</dbReference>
<accession>D4AS68</accession>
<evidence type="ECO:0000256" key="3">
    <source>
        <dbReference type="ARBA" id="ARBA00022927"/>
    </source>
</evidence>
<dbReference type="InterPro" id="IPR007191">
    <property type="entry name" value="Sec8_exocyst_N"/>
</dbReference>
<keyword evidence="3 4" id="KW-0653">Protein transport</keyword>
<dbReference type="OMA" id="HMEVRCR"/>
<evidence type="ECO:0000256" key="2">
    <source>
        <dbReference type="ARBA" id="ARBA00022483"/>
    </source>
</evidence>
<organism evidence="8 9">
    <name type="scientific">Arthroderma benhamiae (strain ATCC MYA-4681 / CBS 112371)</name>
    <name type="common">Trichophyton mentagrophytes</name>
    <dbReference type="NCBI Taxonomy" id="663331"/>
    <lineage>
        <taxon>Eukaryota</taxon>
        <taxon>Fungi</taxon>
        <taxon>Dikarya</taxon>
        <taxon>Ascomycota</taxon>
        <taxon>Pezizomycotina</taxon>
        <taxon>Eurotiomycetes</taxon>
        <taxon>Eurotiomycetidae</taxon>
        <taxon>Onygenales</taxon>
        <taxon>Arthrodermataceae</taxon>
        <taxon>Trichophyton</taxon>
    </lineage>
</organism>
<feature type="region of interest" description="Disordered" evidence="5">
    <location>
        <begin position="437"/>
        <end position="457"/>
    </location>
</feature>
<evidence type="ECO:0000259" key="6">
    <source>
        <dbReference type="Pfam" id="PF04048"/>
    </source>
</evidence>
<evidence type="ECO:0000313" key="8">
    <source>
        <dbReference type="EMBL" id="EFE34132.1"/>
    </source>
</evidence>
<dbReference type="PANTHER" id="PTHR14146:SF0">
    <property type="entry name" value="EXOCYST COMPLEX COMPONENT 4"/>
    <property type="match status" value="1"/>
</dbReference>
<keyword evidence="1 4" id="KW-0813">Transport</keyword>
<dbReference type="AlphaFoldDB" id="D4AS68"/>
<dbReference type="RefSeq" id="XP_003014521.1">
    <property type="nucleotide sequence ID" value="XM_003014475.1"/>
</dbReference>
<dbReference type="GO" id="GO:0006612">
    <property type="term" value="P:protein targeting to membrane"/>
    <property type="evidence" value="ECO:0007669"/>
    <property type="project" value="UniProtKB-UniRule"/>
</dbReference>
<dbReference type="HOGENOM" id="CLU_004025_0_0_1"/>
<dbReference type="GO" id="GO:0090522">
    <property type="term" value="P:vesicle tethering involved in exocytosis"/>
    <property type="evidence" value="ECO:0007669"/>
    <property type="project" value="UniProtKB-UniRule"/>
</dbReference>
<keyword evidence="9" id="KW-1185">Reference proteome</keyword>
<dbReference type="GeneID" id="9520573"/>
<evidence type="ECO:0000256" key="1">
    <source>
        <dbReference type="ARBA" id="ARBA00022448"/>
    </source>
</evidence>